<dbReference type="InterPro" id="IPR050483">
    <property type="entry name" value="CoA-transferase_III_domain"/>
</dbReference>
<dbReference type="EMBL" id="VLJN01000003">
    <property type="protein sequence ID" value="TWG88578.1"/>
    <property type="molecule type" value="Genomic_DNA"/>
</dbReference>
<dbReference type="InterPro" id="IPR044855">
    <property type="entry name" value="CoA-Trfase_III_dom3_sf"/>
</dbReference>
<organism evidence="2 3">
    <name type="scientific">Cupriavidus gilardii J11</name>
    <dbReference type="NCBI Taxonomy" id="936133"/>
    <lineage>
        <taxon>Bacteria</taxon>
        <taxon>Pseudomonadati</taxon>
        <taxon>Pseudomonadota</taxon>
        <taxon>Betaproteobacteria</taxon>
        <taxon>Burkholderiales</taxon>
        <taxon>Burkholderiaceae</taxon>
        <taxon>Cupriavidus</taxon>
    </lineage>
</organism>
<evidence type="ECO:0000313" key="2">
    <source>
        <dbReference type="EMBL" id="TWG88578.1"/>
    </source>
</evidence>
<dbReference type="AlphaFoldDB" id="A0A562BTH9"/>
<gene>
    <name evidence="2" type="ORF">L602_001100000100</name>
</gene>
<comment type="caution">
    <text evidence="2">The sequence shown here is derived from an EMBL/GenBank/DDBJ whole genome shotgun (WGS) entry which is preliminary data.</text>
</comment>
<dbReference type="Proteomes" id="UP000318141">
    <property type="component" value="Unassembled WGS sequence"/>
</dbReference>
<dbReference type="Gene3D" id="3.30.1540.10">
    <property type="entry name" value="formyl-coa transferase, domain 3"/>
    <property type="match status" value="1"/>
</dbReference>
<keyword evidence="3" id="KW-1185">Reference proteome</keyword>
<dbReference type="GO" id="GO:0008410">
    <property type="term" value="F:CoA-transferase activity"/>
    <property type="evidence" value="ECO:0007669"/>
    <property type="project" value="TreeGrafter"/>
</dbReference>
<evidence type="ECO:0000313" key="3">
    <source>
        <dbReference type="Proteomes" id="UP000318141"/>
    </source>
</evidence>
<sequence length="393" mass="43141">MGNGPLSRFTVLDLTRVRSGPAAVRQFADWGANVIKIEEPGQAPDDKPGGSAQFADYQNTHRNKQSITLNLKHPEGRALFLDLVRKADVVVENYRPSVKFKLGIDYESLRKINPRIVYGSVSGFGQDGPYVDRPGLDQIAQGISGMMSVTGEPGRGPMRAGIPVADLTAGLFCAIGLLVALLEREASGEGQWVQTSLLQSQLWMMDFQAMRWLMNGEVPGQSGNDHPTSSPTGVFPTQDGYMNIAAMGNDIFARLCRVLDLTPLLDDERFRTVPLRAKNRPALNAAIAERTRTRKTDEWIALMNREGVPCGPILSMDQVFEDPQVQHLRMRQPIRHPKLGTISVVGQPVIMSRTALGELGPAPETGEHNRTVYETLLGLEPARIEALAREGVI</sequence>
<keyword evidence="1 2" id="KW-0808">Transferase</keyword>
<dbReference type="Gene3D" id="3.40.50.10540">
    <property type="entry name" value="Crotonobetainyl-coa:carnitine coa-transferase, domain 1"/>
    <property type="match status" value="1"/>
</dbReference>
<protein>
    <submittedName>
        <fullName evidence="2">Crotonobetainyl-CoA:carnitine CoA-transferase CaiB-like acyl-CoA transferase</fullName>
    </submittedName>
</protein>
<dbReference type="PANTHER" id="PTHR48207">
    <property type="entry name" value="SUCCINATE--HYDROXYMETHYLGLUTARATE COA-TRANSFERASE"/>
    <property type="match status" value="1"/>
</dbReference>
<dbReference type="SUPFAM" id="SSF89796">
    <property type="entry name" value="CoA-transferase family III (CaiB/BaiF)"/>
    <property type="match status" value="1"/>
</dbReference>
<name>A0A562BTH9_9BURK</name>
<evidence type="ECO:0000256" key="1">
    <source>
        <dbReference type="ARBA" id="ARBA00022679"/>
    </source>
</evidence>
<dbReference type="InterPro" id="IPR003673">
    <property type="entry name" value="CoA-Trfase_fam_III"/>
</dbReference>
<dbReference type="PANTHER" id="PTHR48207:SF3">
    <property type="entry name" value="SUCCINATE--HYDROXYMETHYLGLUTARATE COA-TRANSFERASE"/>
    <property type="match status" value="1"/>
</dbReference>
<reference evidence="2 3" key="1">
    <citation type="submission" date="2019-07" db="EMBL/GenBank/DDBJ databases">
        <title>Genome sequencing of lignin-degrading bacterial isolates.</title>
        <authorList>
            <person name="Gladden J."/>
        </authorList>
    </citation>
    <scope>NUCLEOTIDE SEQUENCE [LARGE SCALE GENOMIC DNA]</scope>
    <source>
        <strain evidence="2 3">J11</strain>
    </source>
</reference>
<dbReference type="InterPro" id="IPR023606">
    <property type="entry name" value="CoA-Trfase_III_dom_1_sf"/>
</dbReference>
<proteinExistence type="predicted"/>
<accession>A0A562BTH9</accession>
<dbReference type="Pfam" id="PF02515">
    <property type="entry name" value="CoA_transf_3"/>
    <property type="match status" value="1"/>
</dbReference>
<dbReference type="OrthoDB" id="5294844at2"/>